<organism evidence="3 4">
    <name type="scientific">Mycena venus</name>
    <dbReference type="NCBI Taxonomy" id="2733690"/>
    <lineage>
        <taxon>Eukaryota</taxon>
        <taxon>Fungi</taxon>
        <taxon>Dikarya</taxon>
        <taxon>Basidiomycota</taxon>
        <taxon>Agaricomycotina</taxon>
        <taxon>Agaricomycetes</taxon>
        <taxon>Agaricomycetidae</taxon>
        <taxon>Agaricales</taxon>
        <taxon>Marasmiineae</taxon>
        <taxon>Mycenaceae</taxon>
        <taxon>Mycena</taxon>
    </lineage>
</organism>
<proteinExistence type="predicted"/>
<feature type="transmembrane region" description="Helical" evidence="2">
    <location>
        <begin position="116"/>
        <end position="143"/>
    </location>
</feature>
<evidence type="ECO:0000313" key="3">
    <source>
        <dbReference type="EMBL" id="KAF7338389.1"/>
    </source>
</evidence>
<feature type="transmembrane region" description="Helical" evidence="2">
    <location>
        <begin position="79"/>
        <end position="96"/>
    </location>
</feature>
<sequence>MISSPRFLKARAIAFSLIMVTSMAWIVCLCVYAYVGWDTLDTAEQPIIALMLLIDVLTIIMLLILLILPFREWLDAARFLFLLLAHIGIASTFAYWNPRFHCPTTTTDSEGVCRLLNLYILVASWVIPVLLILYASGLAFAMVRSSRPTIPPMMERESILPMMRPVLDGNSRTVSYSSPTDKTLDRGSAEEQRKHISGLYSTSEAQRKHRSELSSRTNSLPSSLTKPPPAFFV</sequence>
<feature type="compositionally biased region" description="Basic and acidic residues" evidence="1">
    <location>
        <begin position="182"/>
        <end position="194"/>
    </location>
</feature>
<dbReference type="OrthoDB" id="3065653at2759"/>
<evidence type="ECO:0000256" key="2">
    <source>
        <dbReference type="SAM" id="Phobius"/>
    </source>
</evidence>
<evidence type="ECO:0008006" key="5">
    <source>
        <dbReference type="Google" id="ProtNLM"/>
    </source>
</evidence>
<comment type="caution">
    <text evidence="3">The sequence shown here is derived from an EMBL/GenBank/DDBJ whole genome shotgun (WGS) entry which is preliminary data.</text>
</comment>
<keyword evidence="2" id="KW-0472">Membrane</keyword>
<evidence type="ECO:0000256" key="1">
    <source>
        <dbReference type="SAM" id="MobiDB-lite"/>
    </source>
</evidence>
<dbReference type="Proteomes" id="UP000620124">
    <property type="component" value="Unassembled WGS sequence"/>
</dbReference>
<keyword evidence="2" id="KW-0812">Transmembrane</keyword>
<name>A0A8H6XDC0_9AGAR</name>
<keyword evidence="4" id="KW-1185">Reference proteome</keyword>
<reference evidence="3" key="1">
    <citation type="submission" date="2020-05" db="EMBL/GenBank/DDBJ databases">
        <title>Mycena genomes resolve the evolution of fungal bioluminescence.</title>
        <authorList>
            <person name="Tsai I.J."/>
        </authorList>
    </citation>
    <scope>NUCLEOTIDE SEQUENCE</scope>
    <source>
        <strain evidence="3">CCC161011</strain>
    </source>
</reference>
<keyword evidence="2" id="KW-1133">Transmembrane helix</keyword>
<evidence type="ECO:0000313" key="4">
    <source>
        <dbReference type="Proteomes" id="UP000620124"/>
    </source>
</evidence>
<feature type="transmembrane region" description="Helical" evidence="2">
    <location>
        <begin position="12"/>
        <end position="35"/>
    </location>
</feature>
<feature type="compositionally biased region" description="Polar residues" evidence="1">
    <location>
        <begin position="214"/>
        <end position="225"/>
    </location>
</feature>
<gene>
    <name evidence="3" type="ORF">MVEN_02064600</name>
</gene>
<protein>
    <recommendedName>
        <fullName evidence="5">Transmembrane protein</fullName>
    </recommendedName>
</protein>
<dbReference type="EMBL" id="JACAZI010000021">
    <property type="protein sequence ID" value="KAF7338389.1"/>
    <property type="molecule type" value="Genomic_DNA"/>
</dbReference>
<dbReference type="AlphaFoldDB" id="A0A8H6XDC0"/>
<feature type="compositionally biased region" description="Polar residues" evidence="1">
    <location>
        <begin position="170"/>
        <end position="181"/>
    </location>
</feature>
<accession>A0A8H6XDC0</accession>
<feature type="transmembrane region" description="Helical" evidence="2">
    <location>
        <begin position="47"/>
        <end position="67"/>
    </location>
</feature>
<feature type="region of interest" description="Disordered" evidence="1">
    <location>
        <begin position="170"/>
        <end position="233"/>
    </location>
</feature>